<evidence type="ECO:0000313" key="2">
    <source>
        <dbReference type="EMBL" id="KAJ0213993.1"/>
    </source>
</evidence>
<keyword evidence="1" id="KW-0472">Membrane</keyword>
<name>A0A9R1VZ17_LACSA</name>
<protein>
    <submittedName>
        <fullName evidence="2">Uncharacterized protein</fullName>
    </submittedName>
</protein>
<evidence type="ECO:0000256" key="1">
    <source>
        <dbReference type="SAM" id="Phobius"/>
    </source>
</evidence>
<evidence type="ECO:0000313" key="3">
    <source>
        <dbReference type="Proteomes" id="UP000235145"/>
    </source>
</evidence>
<keyword evidence="1" id="KW-0812">Transmembrane</keyword>
<keyword evidence="3" id="KW-1185">Reference proteome</keyword>
<gene>
    <name evidence="2" type="ORF">LSAT_V11C400207740</name>
</gene>
<comment type="caution">
    <text evidence="2">The sequence shown here is derived from an EMBL/GenBank/DDBJ whole genome shotgun (WGS) entry which is preliminary data.</text>
</comment>
<organism evidence="2 3">
    <name type="scientific">Lactuca sativa</name>
    <name type="common">Garden lettuce</name>
    <dbReference type="NCBI Taxonomy" id="4236"/>
    <lineage>
        <taxon>Eukaryota</taxon>
        <taxon>Viridiplantae</taxon>
        <taxon>Streptophyta</taxon>
        <taxon>Embryophyta</taxon>
        <taxon>Tracheophyta</taxon>
        <taxon>Spermatophyta</taxon>
        <taxon>Magnoliopsida</taxon>
        <taxon>eudicotyledons</taxon>
        <taxon>Gunneridae</taxon>
        <taxon>Pentapetalae</taxon>
        <taxon>asterids</taxon>
        <taxon>campanulids</taxon>
        <taxon>Asterales</taxon>
        <taxon>Asteraceae</taxon>
        <taxon>Cichorioideae</taxon>
        <taxon>Cichorieae</taxon>
        <taxon>Lactucinae</taxon>
        <taxon>Lactuca</taxon>
    </lineage>
</organism>
<keyword evidence="1" id="KW-1133">Transmembrane helix</keyword>
<accession>A0A9R1VZ17</accession>
<feature type="transmembrane region" description="Helical" evidence="1">
    <location>
        <begin position="20"/>
        <end position="39"/>
    </location>
</feature>
<dbReference type="AlphaFoldDB" id="A0A9R1VZ17"/>
<sequence length="82" mass="9535">MYPTRNTSKLSAWKAKNLSFGGILTLVKLVFTSISLYYFSLFKAKDLFRVGMTHINSRVGWRVRKSCILRSIEGLKWVDLEF</sequence>
<dbReference type="EMBL" id="NBSK02000004">
    <property type="protein sequence ID" value="KAJ0213993.1"/>
    <property type="molecule type" value="Genomic_DNA"/>
</dbReference>
<reference evidence="2 3" key="1">
    <citation type="journal article" date="2017" name="Nat. Commun.">
        <title>Genome assembly with in vitro proximity ligation data and whole-genome triplication in lettuce.</title>
        <authorList>
            <person name="Reyes-Chin-Wo S."/>
            <person name="Wang Z."/>
            <person name="Yang X."/>
            <person name="Kozik A."/>
            <person name="Arikit S."/>
            <person name="Song C."/>
            <person name="Xia L."/>
            <person name="Froenicke L."/>
            <person name="Lavelle D.O."/>
            <person name="Truco M.J."/>
            <person name="Xia R."/>
            <person name="Zhu S."/>
            <person name="Xu C."/>
            <person name="Xu H."/>
            <person name="Xu X."/>
            <person name="Cox K."/>
            <person name="Korf I."/>
            <person name="Meyers B.C."/>
            <person name="Michelmore R.W."/>
        </authorList>
    </citation>
    <scope>NUCLEOTIDE SEQUENCE [LARGE SCALE GENOMIC DNA]</scope>
    <source>
        <strain evidence="3">cv. Salinas</strain>
        <tissue evidence="2">Seedlings</tissue>
    </source>
</reference>
<proteinExistence type="predicted"/>
<dbReference type="Proteomes" id="UP000235145">
    <property type="component" value="Unassembled WGS sequence"/>
</dbReference>